<dbReference type="SUPFAM" id="SSF50447">
    <property type="entry name" value="Translation proteins"/>
    <property type="match status" value="1"/>
</dbReference>
<comment type="similarity">
    <text evidence="1 7">Belongs to the universal ribosomal protein uL3 family.</text>
</comment>
<dbReference type="AlphaFoldDB" id="A0AAW1QZJ5"/>
<dbReference type="InterPro" id="IPR009000">
    <property type="entry name" value="Transl_B-barrel_sf"/>
</dbReference>
<proteinExistence type="inferred from homology"/>
<gene>
    <name evidence="9" type="ORF">WJX74_004450</name>
</gene>
<dbReference type="PANTHER" id="PTHR11229">
    <property type="entry name" value="50S RIBOSOMAL PROTEIN L3"/>
    <property type="match status" value="1"/>
</dbReference>
<dbReference type="PROSITE" id="PS00474">
    <property type="entry name" value="RIBOSOMAL_L3"/>
    <property type="match status" value="1"/>
</dbReference>
<dbReference type="PANTHER" id="PTHR11229:SF16">
    <property type="entry name" value="LARGE RIBOSOMAL SUBUNIT PROTEIN UL3C"/>
    <property type="match status" value="1"/>
</dbReference>
<reference evidence="9 10" key="1">
    <citation type="journal article" date="2024" name="Nat. Commun.">
        <title>Phylogenomics reveals the evolutionary origins of lichenization in chlorophyte algae.</title>
        <authorList>
            <person name="Puginier C."/>
            <person name="Libourel C."/>
            <person name="Otte J."/>
            <person name="Skaloud P."/>
            <person name="Haon M."/>
            <person name="Grisel S."/>
            <person name="Petersen M."/>
            <person name="Berrin J.G."/>
            <person name="Delaux P.M."/>
            <person name="Dal Grande F."/>
            <person name="Keller J."/>
        </authorList>
    </citation>
    <scope>NUCLEOTIDE SEQUENCE [LARGE SCALE GENOMIC DNA]</scope>
    <source>
        <strain evidence="9 10">SAG 2145</strain>
    </source>
</reference>
<evidence type="ECO:0000256" key="7">
    <source>
        <dbReference type="RuleBase" id="RU003905"/>
    </source>
</evidence>
<dbReference type="Pfam" id="PF00297">
    <property type="entry name" value="Ribosomal_L3"/>
    <property type="match status" value="1"/>
</dbReference>
<feature type="compositionally biased region" description="Basic residues" evidence="8">
    <location>
        <begin position="128"/>
        <end position="143"/>
    </location>
</feature>
<evidence type="ECO:0000256" key="3">
    <source>
        <dbReference type="ARBA" id="ARBA00022884"/>
    </source>
</evidence>
<dbReference type="Proteomes" id="UP001438707">
    <property type="component" value="Unassembled WGS sequence"/>
</dbReference>
<feature type="region of interest" description="Disordered" evidence="8">
    <location>
        <begin position="128"/>
        <end position="165"/>
    </location>
</feature>
<dbReference type="FunFam" id="2.40.30.10:FF:000065">
    <property type="entry name" value="50S ribosomal protein L3, chloroplastic"/>
    <property type="match status" value="1"/>
</dbReference>
<evidence type="ECO:0000256" key="1">
    <source>
        <dbReference type="ARBA" id="ARBA00006540"/>
    </source>
</evidence>
<dbReference type="Gene3D" id="2.40.30.10">
    <property type="entry name" value="Translation factors"/>
    <property type="match status" value="1"/>
</dbReference>
<organism evidence="9 10">
    <name type="scientific">Apatococcus lobatus</name>
    <dbReference type="NCBI Taxonomy" id="904363"/>
    <lineage>
        <taxon>Eukaryota</taxon>
        <taxon>Viridiplantae</taxon>
        <taxon>Chlorophyta</taxon>
        <taxon>core chlorophytes</taxon>
        <taxon>Trebouxiophyceae</taxon>
        <taxon>Chlorellales</taxon>
        <taxon>Chlorellaceae</taxon>
        <taxon>Apatococcus</taxon>
    </lineage>
</organism>
<keyword evidence="5 7" id="KW-0687">Ribonucleoprotein</keyword>
<dbReference type="InterPro" id="IPR000597">
    <property type="entry name" value="Ribosomal_uL3"/>
</dbReference>
<accession>A0AAW1QZJ5</accession>
<dbReference type="NCBIfam" id="TIGR03625">
    <property type="entry name" value="L3_bact"/>
    <property type="match status" value="1"/>
</dbReference>
<feature type="compositionally biased region" description="Polar residues" evidence="8">
    <location>
        <begin position="146"/>
        <end position="156"/>
    </location>
</feature>
<evidence type="ECO:0000256" key="6">
    <source>
        <dbReference type="ARBA" id="ARBA00035213"/>
    </source>
</evidence>
<evidence type="ECO:0000256" key="8">
    <source>
        <dbReference type="SAM" id="MobiDB-lite"/>
    </source>
</evidence>
<dbReference type="EMBL" id="JALJOS010000019">
    <property type="protein sequence ID" value="KAK9827040.1"/>
    <property type="molecule type" value="Genomic_DNA"/>
</dbReference>
<dbReference type="InterPro" id="IPR019926">
    <property type="entry name" value="Ribosomal_uL3_CS"/>
</dbReference>
<keyword evidence="2" id="KW-0699">rRNA-binding</keyword>
<evidence type="ECO:0000256" key="4">
    <source>
        <dbReference type="ARBA" id="ARBA00022980"/>
    </source>
</evidence>
<dbReference type="GO" id="GO:0003735">
    <property type="term" value="F:structural constituent of ribosome"/>
    <property type="evidence" value="ECO:0007669"/>
    <property type="project" value="InterPro"/>
</dbReference>
<dbReference type="GO" id="GO:0005840">
    <property type="term" value="C:ribosome"/>
    <property type="evidence" value="ECO:0007669"/>
    <property type="project" value="UniProtKB-KW"/>
</dbReference>
<dbReference type="HAMAP" id="MF_01325_B">
    <property type="entry name" value="Ribosomal_uL3_B"/>
    <property type="match status" value="1"/>
</dbReference>
<evidence type="ECO:0000256" key="5">
    <source>
        <dbReference type="ARBA" id="ARBA00023274"/>
    </source>
</evidence>
<dbReference type="InterPro" id="IPR019927">
    <property type="entry name" value="Ribosomal_uL3_bac/org-type"/>
</dbReference>
<sequence length="213" mass="23175">MGLFGTKAGMTQIFTPEGLATGGTVIAFDSGNKVTQIKTTERDGYNAVQVGYKEVAERKIPKPEVGHLKKSGLPAYRNLREFKLKDIDGFEVGQQLNLTEMFKEGDIIDVAGKSVGKGFQGEIKRWNHHRGPMSHGSKSHRLHGSTGASATPNRTFPGQKMSGHMGDKRIKCRKLKILRVDEELNLIVVIGSVPGKPGNLLEIAPAKIVGKNC</sequence>
<dbReference type="GO" id="GO:1990904">
    <property type="term" value="C:ribonucleoprotein complex"/>
    <property type="evidence" value="ECO:0007669"/>
    <property type="project" value="UniProtKB-KW"/>
</dbReference>
<dbReference type="GO" id="GO:0019843">
    <property type="term" value="F:rRNA binding"/>
    <property type="evidence" value="ECO:0007669"/>
    <property type="project" value="UniProtKB-KW"/>
</dbReference>
<evidence type="ECO:0000256" key="2">
    <source>
        <dbReference type="ARBA" id="ARBA00022730"/>
    </source>
</evidence>
<evidence type="ECO:0000313" key="9">
    <source>
        <dbReference type="EMBL" id="KAK9827040.1"/>
    </source>
</evidence>
<comment type="caution">
    <text evidence="9">The sequence shown here is derived from an EMBL/GenBank/DDBJ whole genome shotgun (WGS) entry which is preliminary data.</text>
</comment>
<dbReference type="Gene3D" id="3.30.160.810">
    <property type="match status" value="1"/>
</dbReference>
<evidence type="ECO:0000313" key="10">
    <source>
        <dbReference type="Proteomes" id="UP001438707"/>
    </source>
</evidence>
<name>A0AAW1QZJ5_9CHLO</name>
<dbReference type="GO" id="GO:0006412">
    <property type="term" value="P:translation"/>
    <property type="evidence" value="ECO:0007669"/>
    <property type="project" value="InterPro"/>
</dbReference>
<keyword evidence="4 7" id="KW-0689">Ribosomal protein</keyword>
<protein>
    <recommendedName>
        <fullName evidence="6">Large ribosomal subunit protein uL3c</fullName>
    </recommendedName>
</protein>
<dbReference type="FunFam" id="3.30.160.810:FF:000001">
    <property type="entry name" value="50S ribosomal protein L3"/>
    <property type="match status" value="1"/>
</dbReference>
<keyword evidence="10" id="KW-1185">Reference proteome</keyword>
<keyword evidence="3" id="KW-0694">RNA-binding</keyword>